<dbReference type="RefSeq" id="WP_128499996.1">
    <property type="nucleotide sequence ID" value="NZ_RZNC01000006.1"/>
</dbReference>
<sequence length="125" mass="13954">MTEDARRAVANRLISWMESTADDVASINGRRPRPRPPELKAAQDALLKTRAPAAQKQAITKATRDMWARSGIREALGSDPEFMGFSSAFNMAAHAVLVRHRLEPQTFDLIVQPFRDAGFDFDQEA</sequence>
<dbReference type="AlphaFoldDB" id="A0A3S4AFA4"/>
<keyword evidence="2" id="KW-1185">Reference proteome</keyword>
<name>A0A3S4AFA4_9MICO</name>
<reference evidence="1 2" key="1">
    <citation type="submission" date="2018-12" db="EMBL/GenBank/DDBJ databases">
        <authorList>
            <person name="Li F."/>
        </authorList>
    </citation>
    <scope>NUCLEOTIDE SEQUENCE [LARGE SCALE GENOMIC DNA]</scope>
    <source>
        <strain evidence="1 2">8H24J-4-2</strain>
    </source>
</reference>
<evidence type="ECO:0000313" key="2">
    <source>
        <dbReference type="Proteomes" id="UP000288603"/>
    </source>
</evidence>
<accession>A0A3S4AFA4</accession>
<evidence type="ECO:0000313" key="1">
    <source>
        <dbReference type="EMBL" id="RWZ58462.1"/>
    </source>
</evidence>
<gene>
    <name evidence="1" type="ORF">ELQ92_14245</name>
</gene>
<dbReference type="OrthoDB" id="9829713at2"/>
<comment type="caution">
    <text evidence="1">The sequence shown here is derived from an EMBL/GenBank/DDBJ whole genome shotgun (WGS) entry which is preliminary data.</text>
</comment>
<protein>
    <submittedName>
        <fullName evidence="1">Uncharacterized protein</fullName>
    </submittedName>
</protein>
<proteinExistence type="predicted"/>
<dbReference type="Proteomes" id="UP000288603">
    <property type="component" value="Unassembled WGS sequence"/>
</dbReference>
<dbReference type="EMBL" id="RZNC01000006">
    <property type="protein sequence ID" value="RWZ58462.1"/>
    <property type="molecule type" value="Genomic_DNA"/>
</dbReference>
<organism evidence="1 2">
    <name type="scientific">Labedella populi</name>
    <dbReference type="NCBI Taxonomy" id="2498850"/>
    <lineage>
        <taxon>Bacteria</taxon>
        <taxon>Bacillati</taxon>
        <taxon>Actinomycetota</taxon>
        <taxon>Actinomycetes</taxon>
        <taxon>Micrococcales</taxon>
        <taxon>Microbacteriaceae</taxon>
        <taxon>Labedella</taxon>
    </lineage>
</organism>